<dbReference type="AlphaFoldDB" id="A0A0F9HPQ1"/>
<name>A0A0F9HPQ1_9ZZZZ</name>
<evidence type="ECO:0000313" key="2">
    <source>
        <dbReference type="EMBL" id="KKM17276.1"/>
    </source>
</evidence>
<sequence>MARLTIAEAAAPTVGFIESLSHTKGRWAGNPFKLTKWQRQDIIEPLFGTLNADGTRQYQTAYIELPRKNGKSELASAIALKLLFTDREEGAEIYIGAADRDQASLVFDVAAEMTRRNPDLKRRAKIVPSTKRIIALKTRSFLRAIPADVAGSYGFDAHGIIADELHAWPKRDLWDALTTSTGSRRQPLVVAITTAGYDRNSICWEQHEYARQVLAGTVRDPSFFAYIRAADEDEDWTSEKVWKACNPALGDFRSIREMRQLARRAKV</sequence>
<dbReference type="EMBL" id="LAZR01014492">
    <property type="protein sequence ID" value="KKM17276.1"/>
    <property type="molecule type" value="Genomic_DNA"/>
</dbReference>
<accession>A0A0F9HPQ1</accession>
<dbReference type="Pfam" id="PF03354">
    <property type="entry name" value="TerL_ATPase"/>
    <property type="match status" value="1"/>
</dbReference>
<dbReference type="Gene3D" id="3.40.50.300">
    <property type="entry name" value="P-loop containing nucleotide triphosphate hydrolases"/>
    <property type="match status" value="1"/>
</dbReference>
<dbReference type="InterPro" id="IPR005021">
    <property type="entry name" value="Terminase_largesu-like"/>
</dbReference>
<feature type="domain" description="Terminase large subunit-like ATPase" evidence="1">
    <location>
        <begin position="44"/>
        <end position="211"/>
    </location>
</feature>
<dbReference type="PANTHER" id="PTHR41287:SF1">
    <property type="entry name" value="PROTEIN YMFN"/>
    <property type="match status" value="1"/>
</dbReference>
<dbReference type="InterPro" id="IPR027417">
    <property type="entry name" value="P-loop_NTPase"/>
</dbReference>
<evidence type="ECO:0000259" key="1">
    <source>
        <dbReference type="Pfam" id="PF03354"/>
    </source>
</evidence>
<feature type="non-terminal residue" evidence="2">
    <location>
        <position position="267"/>
    </location>
</feature>
<protein>
    <recommendedName>
        <fullName evidence="1">Terminase large subunit-like ATPase domain-containing protein</fullName>
    </recommendedName>
</protein>
<gene>
    <name evidence="2" type="ORF">LCGC14_1677370</name>
</gene>
<proteinExistence type="predicted"/>
<reference evidence="2" key="1">
    <citation type="journal article" date="2015" name="Nature">
        <title>Complex archaea that bridge the gap between prokaryotes and eukaryotes.</title>
        <authorList>
            <person name="Spang A."/>
            <person name="Saw J.H."/>
            <person name="Jorgensen S.L."/>
            <person name="Zaremba-Niedzwiedzka K."/>
            <person name="Martijn J."/>
            <person name="Lind A.E."/>
            <person name="van Eijk R."/>
            <person name="Schleper C."/>
            <person name="Guy L."/>
            <person name="Ettema T.J."/>
        </authorList>
    </citation>
    <scope>NUCLEOTIDE SEQUENCE</scope>
</reference>
<organism evidence="2">
    <name type="scientific">marine sediment metagenome</name>
    <dbReference type="NCBI Taxonomy" id="412755"/>
    <lineage>
        <taxon>unclassified sequences</taxon>
        <taxon>metagenomes</taxon>
        <taxon>ecological metagenomes</taxon>
    </lineage>
</organism>
<dbReference type="InterPro" id="IPR046461">
    <property type="entry name" value="TerL_ATPase"/>
</dbReference>
<comment type="caution">
    <text evidence="2">The sequence shown here is derived from an EMBL/GenBank/DDBJ whole genome shotgun (WGS) entry which is preliminary data.</text>
</comment>
<dbReference type="PANTHER" id="PTHR41287">
    <property type="match status" value="1"/>
</dbReference>